<sequence length="616" mass="69177">MSTDRKKGFQADLKSGVHKVLRENGNLSVAQALSQVTKEMLKNNPFVPPTSGCPINDLPNELLAHIFYVGMEMEEEGPSEDEDEDEYEDELDLLDWDSDDEDESSSTKQKSTGKKKTDDNDDEDADYEPRLPFQVLVSHVCRHFREVAIESPLLWTTLHFQAGTSLERAQTWLERSKGHPLQIEMDCTTPEDEDGEEEEINPFTPDEDTPASEVDPPSPPKNLSEPEEAHLEAGPSHLTQAQISEIMDIIIPAVDRWRIFSVTASYYDAIHLILERFSKCSSAPLLEVLEMYHYEDCEEFQVFTPPELNTKFMIFGGVAPKLKSVALWGVHIDWDASLPLLNDLRDLEIAYHAEDVRPSFQTFSNIIASSPELESLSLCLSGPAGTAKDWAHTPIDIPSVKSLTLCHHEPAYIEALLPLLHLPNVVELLLDYDSADYTEFALLLAKPLPGRTKSILSGLDHLKIGGLPSNRNARQLMLEQLVNLKSICLNCAGDEDEFFERLKELKPTPSESGPTQSVVFCPHLTTLMTTGVDGSAMRNFVEVRKQGGAPLSKVSMSEEDDLDEKEETWLREHLDELDFFEPSDSEEEIEMEIDDPDEMDDDNDDDMLSVLSSSID</sequence>
<dbReference type="Proteomes" id="UP001142393">
    <property type="component" value="Unassembled WGS sequence"/>
</dbReference>
<dbReference type="InterPro" id="IPR032675">
    <property type="entry name" value="LRR_dom_sf"/>
</dbReference>
<accession>A0A9W8P5N9</accession>
<dbReference type="EMBL" id="JANVFU010000003">
    <property type="protein sequence ID" value="KAJ3747298.1"/>
    <property type="molecule type" value="Genomic_DNA"/>
</dbReference>
<evidence type="ECO:0008006" key="4">
    <source>
        <dbReference type="Google" id="ProtNLM"/>
    </source>
</evidence>
<evidence type="ECO:0000256" key="1">
    <source>
        <dbReference type="SAM" id="MobiDB-lite"/>
    </source>
</evidence>
<proteinExistence type="predicted"/>
<feature type="region of interest" description="Disordered" evidence="1">
    <location>
        <begin position="186"/>
        <end position="235"/>
    </location>
</feature>
<dbReference type="AlphaFoldDB" id="A0A9W8P5N9"/>
<feature type="region of interest" description="Disordered" evidence="1">
    <location>
        <begin position="580"/>
        <end position="616"/>
    </location>
</feature>
<comment type="caution">
    <text evidence="2">The sequence shown here is derived from an EMBL/GenBank/DDBJ whole genome shotgun (WGS) entry which is preliminary data.</text>
</comment>
<organism evidence="2 3">
    <name type="scientific">Lentinula detonsa</name>
    <dbReference type="NCBI Taxonomy" id="2804962"/>
    <lineage>
        <taxon>Eukaryota</taxon>
        <taxon>Fungi</taxon>
        <taxon>Dikarya</taxon>
        <taxon>Basidiomycota</taxon>
        <taxon>Agaricomycotina</taxon>
        <taxon>Agaricomycetes</taxon>
        <taxon>Agaricomycetidae</taxon>
        <taxon>Agaricales</taxon>
        <taxon>Marasmiineae</taxon>
        <taxon>Omphalotaceae</taxon>
        <taxon>Lentinula</taxon>
    </lineage>
</organism>
<protein>
    <recommendedName>
        <fullName evidence="4">F-box domain-containing protein</fullName>
    </recommendedName>
</protein>
<feature type="compositionally biased region" description="Acidic residues" evidence="1">
    <location>
        <begin position="95"/>
        <end position="104"/>
    </location>
</feature>
<reference evidence="2 3" key="1">
    <citation type="journal article" date="2023" name="Proc. Natl. Acad. Sci. U.S.A.">
        <title>A global phylogenomic analysis of the shiitake genus Lentinula.</title>
        <authorList>
            <person name="Sierra-Patev S."/>
            <person name="Min B."/>
            <person name="Naranjo-Ortiz M."/>
            <person name="Looney B."/>
            <person name="Konkel Z."/>
            <person name="Slot J.C."/>
            <person name="Sakamoto Y."/>
            <person name="Steenwyk J.L."/>
            <person name="Rokas A."/>
            <person name="Carro J."/>
            <person name="Camarero S."/>
            <person name="Ferreira P."/>
            <person name="Molpeceres G."/>
            <person name="Ruiz-Duenas F.J."/>
            <person name="Serrano A."/>
            <person name="Henrissat B."/>
            <person name="Drula E."/>
            <person name="Hughes K.W."/>
            <person name="Mata J.L."/>
            <person name="Ishikawa N.K."/>
            <person name="Vargas-Isla R."/>
            <person name="Ushijima S."/>
            <person name="Smith C.A."/>
            <person name="Donoghue J."/>
            <person name="Ahrendt S."/>
            <person name="Andreopoulos W."/>
            <person name="He G."/>
            <person name="LaButti K."/>
            <person name="Lipzen A."/>
            <person name="Ng V."/>
            <person name="Riley R."/>
            <person name="Sandor L."/>
            <person name="Barry K."/>
            <person name="Martinez A.T."/>
            <person name="Xiao Y."/>
            <person name="Gibbons J.G."/>
            <person name="Terashima K."/>
            <person name="Grigoriev I.V."/>
            <person name="Hibbett D."/>
        </authorList>
    </citation>
    <scope>NUCLEOTIDE SEQUENCE [LARGE SCALE GENOMIC DNA]</scope>
    <source>
        <strain evidence="2 3">TFB7810</strain>
    </source>
</reference>
<dbReference type="Gene3D" id="3.80.10.10">
    <property type="entry name" value="Ribonuclease Inhibitor"/>
    <property type="match status" value="1"/>
</dbReference>
<gene>
    <name evidence="2" type="ORF">DFH05DRAFT_1540934</name>
</gene>
<feature type="compositionally biased region" description="Acidic residues" evidence="1">
    <location>
        <begin position="580"/>
        <end position="607"/>
    </location>
</feature>
<feature type="region of interest" description="Disordered" evidence="1">
    <location>
        <begin position="95"/>
        <end position="126"/>
    </location>
</feature>
<evidence type="ECO:0000313" key="2">
    <source>
        <dbReference type="EMBL" id="KAJ3747298.1"/>
    </source>
</evidence>
<name>A0A9W8P5N9_9AGAR</name>
<evidence type="ECO:0000313" key="3">
    <source>
        <dbReference type="Proteomes" id="UP001142393"/>
    </source>
</evidence>
<feature type="compositionally biased region" description="Acidic residues" evidence="1">
    <location>
        <begin position="189"/>
        <end position="210"/>
    </location>
</feature>
<keyword evidence="3" id="KW-1185">Reference proteome</keyword>